<name>A0A160TYD8_9ZZZZ</name>
<proteinExistence type="inferred from homology"/>
<evidence type="ECO:0000313" key="3">
    <source>
        <dbReference type="EMBL" id="CUS55144.1"/>
    </source>
</evidence>
<organism evidence="3">
    <name type="scientific">hydrothermal vent metagenome</name>
    <dbReference type="NCBI Taxonomy" id="652676"/>
    <lineage>
        <taxon>unclassified sequences</taxon>
        <taxon>metagenomes</taxon>
        <taxon>ecological metagenomes</taxon>
    </lineage>
</organism>
<accession>A0A160TYD8</accession>
<sequence>MAKLSGVNDYITRSAAHLEVLATEIMAAIGCSDDIASMVAHHLVDASCKGVDSHGVMRLIGYAEQAESGYFLPSARPSAHQNQHGAWIIDGGGGMGIPAMAMGIDKGTNLAKEHGMAVVGVTHCAHTGRLGAFCEQGAAAACLTITFGGGARRNWRQVVPYGGAKAKLPTNPYGFGIPGGDRGPVILDFATSAGAGGWIYLAKSAGGQLPDGLIVDAQGNSSTDPDDYLNGGALLPAAGAKGYGLALMAELVGEALLGAATTELNWIILLVDTTRYRDDSTFKRAAESVLSDIRECPAADGFDRVEIPGERERALEKIRRKEGVPIPAATWDQIVTLADQFNVRSVR</sequence>
<dbReference type="SUPFAM" id="SSF89733">
    <property type="entry name" value="L-sulfolactate dehydrogenase-like"/>
    <property type="match status" value="1"/>
</dbReference>
<dbReference type="EC" id="1.1.1.37" evidence="3"/>
<dbReference type="InterPro" id="IPR043143">
    <property type="entry name" value="Mal/L-sulf/L-lact_DH-like_NADP"/>
</dbReference>
<dbReference type="InterPro" id="IPR003767">
    <property type="entry name" value="Malate/L-lactate_DH-like"/>
</dbReference>
<dbReference type="Gene3D" id="3.30.1370.60">
    <property type="entry name" value="Hypothetical oxidoreductase yiak, domain 2"/>
    <property type="match status" value="1"/>
</dbReference>
<dbReference type="EMBL" id="CZRL01000120">
    <property type="protein sequence ID" value="CUS55144.1"/>
    <property type="molecule type" value="Genomic_DNA"/>
</dbReference>
<keyword evidence="2 3" id="KW-0560">Oxidoreductase</keyword>
<dbReference type="GO" id="GO:0030060">
    <property type="term" value="F:L-malate dehydrogenase (NAD+) activity"/>
    <property type="evidence" value="ECO:0007669"/>
    <property type="project" value="UniProtKB-EC"/>
</dbReference>
<evidence type="ECO:0000256" key="1">
    <source>
        <dbReference type="ARBA" id="ARBA00006056"/>
    </source>
</evidence>
<protein>
    <submittedName>
        <fullName evidence="3">Malate dehydrogenase</fullName>
        <ecNumber evidence="3">1.1.1.37</ecNumber>
    </submittedName>
</protein>
<dbReference type="InterPro" id="IPR043144">
    <property type="entry name" value="Mal/L-sulf/L-lact_DH-like_ah"/>
</dbReference>
<dbReference type="PANTHER" id="PTHR11091">
    <property type="entry name" value="OXIDOREDUCTASE-RELATED"/>
    <property type="match status" value="1"/>
</dbReference>
<dbReference type="AlphaFoldDB" id="A0A160TYD8"/>
<dbReference type="InterPro" id="IPR036111">
    <property type="entry name" value="Mal/L-sulfo/L-lacto_DH-like_sf"/>
</dbReference>
<dbReference type="PANTHER" id="PTHR11091:SF0">
    <property type="entry name" value="MALATE DEHYDROGENASE"/>
    <property type="match status" value="1"/>
</dbReference>
<dbReference type="Pfam" id="PF02615">
    <property type="entry name" value="Ldh_2"/>
    <property type="match status" value="1"/>
</dbReference>
<gene>
    <name evidence="3" type="ORF">MGWOODY_XGa2212</name>
</gene>
<evidence type="ECO:0000256" key="2">
    <source>
        <dbReference type="ARBA" id="ARBA00023002"/>
    </source>
</evidence>
<dbReference type="Gene3D" id="1.10.1530.10">
    <property type="match status" value="1"/>
</dbReference>
<reference evidence="3" key="1">
    <citation type="submission" date="2015-10" db="EMBL/GenBank/DDBJ databases">
        <authorList>
            <person name="Gilbert D.G."/>
        </authorList>
    </citation>
    <scope>NUCLEOTIDE SEQUENCE</scope>
</reference>
<comment type="similarity">
    <text evidence="1">Belongs to the LDH2/MDH2 oxidoreductase family.</text>
</comment>